<protein>
    <submittedName>
        <fullName evidence="1">Uncharacterized protein</fullName>
    </submittedName>
</protein>
<dbReference type="InParanoid" id="H0EFD6"/>
<reference evidence="1 2" key="1">
    <citation type="journal article" date="2012" name="Eukaryot. Cell">
        <title>Genome sequence of the fungus Glarea lozoyensis: the first genome sequence of a species from the Helotiaceae family.</title>
        <authorList>
            <person name="Youssar L."/>
            <person name="Gruening B.A."/>
            <person name="Erxleben A."/>
            <person name="Guenther S."/>
            <person name="Huettel W."/>
        </authorList>
    </citation>
    <scope>NUCLEOTIDE SEQUENCE [LARGE SCALE GENOMIC DNA]</scope>
    <source>
        <strain evidence="2">ATCC 74030 / MF5533</strain>
    </source>
</reference>
<accession>H0EFD6</accession>
<dbReference type="AlphaFoldDB" id="H0EFD6"/>
<proteinExistence type="predicted"/>
<evidence type="ECO:0000313" key="1">
    <source>
        <dbReference type="EMBL" id="EHL02694.1"/>
    </source>
</evidence>
<dbReference type="Proteomes" id="UP000005446">
    <property type="component" value="Unassembled WGS sequence"/>
</dbReference>
<evidence type="ECO:0000313" key="2">
    <source>
        <dbReference type="Proteomes" id="UP000005446"/>
    </source>
</evidence>
<name>H0EFD6_GLAL7</name>
<organism evidence="1 2">
    <name type="scientific">Glarea lozoyensis (strain ATCC 74030 / MF5533)</name>
    <dbReference type="NCBI Taxonomy" id="1104152"/>
    <lineage>
        <taxon>Eukaryota</taxon>
        <taxon>Fungi</taxon>
        <taxon>Dikarya</taxon>
        <taxon>Ascomycota</taxon>
        <taxon>Pezizomycotina</taxon>
        <taxon>Leotiomycetes</taxon>
        <taxon>Helotiales</taxon>
        <taxon>Helotiaceae</taxon>
        <taxon>Glarea</taxon>
    </lineage>
</organism>
<comment type="caution">
    <text evidence="1">The sequence shown here is derived from an EMBL/GenBank/DDBJ whole genome shotgun (WGS) entry which is preliminary data.</text>
</comment>
<keyword evidence="2" id="KW-1185">Reference proteome</keyword>
<sequence>MESELSNLCLLQFLYSELINVELFKCTTIQPQEITSRTQQSQKCLFHKTSATISNHLFLTQTEVRGFK</sequence>
<gene>
    <name evidence="1" type="ORF">M7I_1209</name>
</gene>
<dbReference type="HOGENOM" id="CLU_2794175_0_0_1"/>
<dbReference type="EMBL" id="AGUE01000020">
    <property type="protein sequence ID" value="EHL02694.1"/>
    <property type="molecule type" value="Genomic_DNA"/>
</dbReference>